<sequence length="60" mass="6797">MSTTNAQQRPYCFHCRHFYITHEQATPYGCRAMGFKSAQNPALVVFSNSGIHCQLFSPKS</sequence>
<organism evidence="1 2">
    <name type="scientific">Desulfurivibrio alkaliphilus (strain DSM 19089 / UNIQEM U267 / AHT2)</name>
    <dbReference type="NCBI Taxonomy" id="589865"/>
    <lineage>
        <taxon>Bacteria</taxon>
        <taxon>Pseudomonadati</taxon>
        <taxon>Thermodesulfobacteriota</taxon>
        <taxon>Desulfobulbia</taxon>
        <taxon>Desulfobulbales</taxon>
        <taxon>Desulfobulbaceae</taxon>
        <taxon>Desulfurivibrio</taxon>
    </lineage>
</organism>
<dbReference type="OrthoDB" id="9807346at2"/>
<dbReference type="STRING" id="589865.DaAHT2_1377"/>
<dbReference type="AlphaFoldDB" id="D6Z3E7"/>
<proteinExistence type="predicted"/>
<keyword evidence="2" id="KW-1185">Reference proteome</keyword>
<dbReference type="KEGG" id="dak:DaAHT2_1377"/>
<dbReference type="Proteomes" id="UP000001508">
    <property type="component" value="Chromosome"/>
</dbReference>
<dbReference type="RefSeq" id="WP_013163600.1">
    <property type="nucleotide sequence ID" value="NC_014216.1"/>
</dbReference>
<evidence type="ECO:0000313" key="2">
    <source>
        <dbReference type="Proteomes" id="UP000001508"/>
    </source>
</evidence>
<protein>
    <recommendedName>
        <fullName evidence="3">Uracil-DNA glycosylase</fullName>
    </recommendedName>
</protein>
<evidence type="ECO:0000313" key="1">
    <source>
        <dbReference type="EMBL" id="ADH86072.1"/>
    </source>
</evidence>
<dbReference type="eggNOG" id="ENOG5033AUC">
    <property type="taxonomic scope" value="Bacteria"/>
</dbReference>
<dbReference type="InParanoid" id="D6Z3E7"/>
<evidence type="ECO:0008006" key="3">
    <source>
        <dbReference type="Google" id="ProtNLM"/>
    </source>
</evidence>
<dbReference type="EMBL" id="CP001940">
    <property type="protein sequence ID" value="ADH86072.1"/>
    <property type="molecule type" value="Genomic_DNA"/>
</dbReference>
<name>D6Z3E7_DESAT</name>
<accession>D6Z3E7</accession>
<reference evidence="2" key="1">
    <citation type="submission" date="2010-02" db="EMBL/GenBank/DDBJ databases">
        <title>Complete sequence of Desulfurivibrio alkaliphilus AHT2.</title>
        <authorList>
            <consortium name="US DOE Joint Genome Institute"/>
            <person name="Pitluck S."/>
            <person name="Chertkov O."/>
            <person name="Detter J.C."/>
            <person name="Han C."/>
            <person name="Tapia R."/>
            <person name="Larimer F."/>
            <person name="Land M."/>
            <person name="Hauser L."/>
            <person name="Kyrpides N."/>
            <person name="Mikhailova N."/>
            <person name="Sorokin D.Y."/>
            <person name="Muyzer G."/>
            <person name="Woyke T."/>
        </authorList>
    </citation>
    <scope>NUCLEOTIDE SEQUENCE [LARGE SCALE GENOMIC DNA]</scope>
    <source>
        <strain evidence="2">DSM 19089 / UNIQEM U267 / AHT2</strain>
    </source>
</reference>
<dbReference type="HOGENOM" id="CLU_197489_1_0_7"/>
<gene>
    <name evidence="1" type="ordered locus">DaAHT2_1377</name>
</gene>